<dbReference type="EMBL" id="OU892282">
    <property type="protein sequence ID" value="CAG9770134.1"/>
    <property type="molecule type" value="Genomic_DNA"/>
</dbReference>
<dbReference type="PANTHER" id="PTHR46704">
    <property type="entry name" value="CXC DOMAIN-CONTAINING PROTEIN-RELATED"/>
    <property type="match status" value="1"/>
</dbReference>
<evidence type="ECO:0008006" key="4">
    <source>
        <dbReference type="Google" id="ProtNLM"/>
    </source>
</evidence>
<dbReference type="AlphaFoldDB" id="A0A9N9MT81"/>
<sequence>MTNEMAANKIVVKSDDTDVLILLLYYYWNDRQLNSCKIFMGKGHSITSTNKKRFIPVHLLAEVLGKSICGGLPAFHALTGCDTTNAFFKIGKKSAWQLFHRKNIDLQDFGKIIENSINIGRKLIVHLYRKEKCENLDEIRLMLTKEDTKKSAKELPPTEDSFKLHAQSHNGMREEMDPQDYGWMKNKDMLIPKFSTKPPIPDEIRKLISLFCTEKNCNTTKCVCKTEGMFCSLECKCSMSCTNSPNLEEEEEEEDISKPLE</sequence>
<evidence type="ECO:0000313" key="3">
    <source>
        <dbReference type="Proteomes" id="UP001152799"/>
    </source>
</evidence>
<dbReference type="PANTHER" id="PTHR46704:SF1">
    <property type="entry name" value="TELOMERE LENGTH REGULATION PROTEIN TEL2 HOMOLOG"/>
    <property type="match status" value="1"/>
</dbReference>
<name>A0A9N9MT81_9CUCU</name>
<gene>
    <name evidence="2" type="ORF">CEUTPL_LOCUS10591</name>
</gene>
<organism evidence="2 3">
    <name type="scientific">Ceutorhynchus assimilis</name>
    <name type="common">cabbage seed weevil</name>
    <dbReference type="NCBI Taxonomy" id="467358"/>
    <lineage>
        <taxon>Eukaryota</taxon>
        <taxon>Metazoa</taxon>
        <taxon>Ecdysozoa</taxon>
        <taxon>Arthropoda</taxon>
        <taxon>Hexapoda</taxon>
        <taxon>Insecta</taxon>
        <taxon>Pterygota</taxon>
        <taxon>Neoptera</taxon>
        <taxon>Endopterygota</taxon>
        <taxon>Coleoptera</taxon>
        <taxon>Polyphaga</taxon>
        <taxon>Cucujiformia</taxon>
        <taxon>Curculionidae</taxon>
        <taxon>Ceutorhynchinae</taxon>
        <taxon>Ceutorhynchus</taxon>
    </lineage>
</organism>
<dbReference type="OrthoDB" id="6767976at2759"/>
<evidence type="ECO:0000256" key="1">
    <source>
        <dbReference type="SAM" id="MobiDB-lite"/>
    </source>
</evidence>
<dbReference type="Proteomes" id="UP001152799">
    <property type="component" value="Chromosome 6"/>
</dbReference>
<proteinExistence type="predicted"/>
<feature type="region of interest" description="Disordered" evidence="1">
    <location>
        <begin position="242"/>
        <end position="261"/>
    </location>
</feature>
<protein>
    <recommendedName>
        <fullName evidence="4">Tesmin/TSO1-like CXC domain-containing protein</fullName>
    </recommendedName>
</protein>
<evidence type="ECO:0000313" key="2">
    <source>
        <dbReference type="EMBL" id="CAG9770134.1"/>
    </source>
</evidence>
<keyword evidence="3" id="KW-1185">Reference proteome</keyword>
<accession>A0A9N9MT81</accession>
<reference evidence="2" key="1">
    <citation type="submission" date="2022-01" db="EMBL/GenBank/DDBJ databases">
        <authorList>
            <person name="King R."/>
        </authorList>
    </citation>
    <scope>NUCLEOTIDE SEQUENCE</scope>
</reference>